<keyword evidence="2" id="KW-1185">Reference proteome</keyword>
<organism evidence="1 2">
    <name type="scientific">Pleionea litopenaei</name>
    <dbReference type="NCBI Taxonomy" id="3070815"/>
    <lineage>
        <taxon>Bacteria</taxon>
        <taxon>Pseudomonadati</taxon>
        <taxon>Pseudomonadota</taxon>
        <taxon>Gammaproteobacteria</taxon>
        <taxon>Oceanospirillales</taxon>
        <taxon>Pleioneaceae</taxon>
        <taxon>Pleionea</taxon>
    </lineage>
</organism>
<name>A0AA51RTA8_9GAMM</name>
<dbReference type="RefSeq" id="WP_309202227.1">
    <property type="nucleotide sequence ID" value="NZ_CP133548.1"/>
</dbReference>
<proteinExistence type="predicted"/>
<dbReference type="AlphaFoldDB" id="A0AA51RTA8"/>
<reference evidence="1 2" key="1">
    <citation type="submission" date="2023-08" db="EMBL/GenBank/DDBJ databases">
        <title>Pleionea litopenaei sp. nov., isolated from stomach of juvenile Litopenaeus vannamei.</title>
        <authorList>
            <person name="Rho A.M."/>
            <person name="Hwang C.Y."/>
        </authorList>
    </citation>
    <scope>NUCLEOTIDE SEQUENCE [LARGE SCALE GENOMIC DNA]</scope>
    <source>
        <strain evidence="1 2">HL-JVS1</strain>
    </source>
</reference>
<dbReference type="KEGG" id="plei:Q9312_17920"/>
<evidence type="ECO:0000313" key="1">
    <source>
        <dbReference type="EMBL" id="WMS87088.1"/>
    </source>
</evidence>
<accession>A0AA51RTA8</accession>
<gene>
    <name evidence="1" type="ORF">Q9312_17920</name>
</gene>
<sequence length="352" mass="38820">MDYIRNKLMRSSKRGKVNWHCVNLLVLALVSFSAYASKVVQLPYLKGSETRQYAYVLWQTNPGAATSIQLLPTVNATGRTEYASSQYSGLAKHSEVRNLPSALHNAVAHLVSHAGFQVSQKEAPWKLQFVLYDYQTLYALDDRDHAASLGLGQLDRVWSQWAGDNKASRVKLALVLYDHLGHQQLTVPVAASMMPCERGATPMVYGPGPEQQFLNGFATTTTGQTFAAAVNRSMVELVQFFADQPIRGSVLKVDRNEVYVSLGKGTVYPKEVLQLQYQQDAALPPYTVGHLAVEEVVDDIAITHPIDVFAANIVSGDQVSIYKKLSHPIALPVSKRAVECQASDSRQEQTAE</sequence>
<evidence type="ECO:0000313" key="2">
    <source>
        <dbReference type="Proteomes" id="UP001239782"/>
    </source>
</evidence>
<protein>
    <submittedName>
        <fullName evidence="1">Uncharacterized protein</fullName>
    </submittedName>
</protein>
<dbReference type="EMBL" id="CP133548">
    <property type="protein sequence ID" value="WMS87088.1"/>
    <property type="molecule type" value="Genomic_DNA"/>
</dbReference>
<dbReference type="Proteomes" id="UP001239782">
    <property type="component" value="Chromosome"/>
</dbReference>